<dbReference type="AlphaFoldDB" id="A0A382SQH5"/>
<evidence type="ECO:0000313" key="1">
    <source>
        <dbReference type="EMBL" id="SVD11141.1"/>
    </source>
</evidence>
<feature type="non-terminal residue" evidence="1">
    <location>
        <position position="1"/>
    </location>
</feature>
<protein>
    <submittedName>
        <fullName evidence="1">Uncharacterized protein</fullName>
    </submittedName>
</protein>
<feature type="non-terminal residue" evidence="1">
    <location>
        <position position="29"/>
    </location>
</feature>
<name>A0A382SQH5_9ZZZZ</name>
<reference evidence="1" key="1">
    <citation type="submission" date="2018-05" db="EMBL/GenBank/DDBJ databases">
        <authorList>
            <person name="Lanie J.A."/>
            <person name="Ng W.-L."/>
            <person name="Kazmierczak K.M."/>
            <person name="Andrzejewski T.M."/>
            <person name="Davidsen T.M."/>
            <person name="Wayne K.J."/>
            <person name="Tettelin H."/>
            <person name="Glass J.I."/>
            <person name="Rusch D."/>
            <person name="Podicherti R."/>
            <person name="Tsui H.-C.T."/>
            <person name="Winkler M.E."/>
        </authorList>
    </citation>
    <scope>NUCLEOTIDE SEQUENCE</scope>
</reference>
<accession>A0A382SQH5</accession>
<dbReference type="EMBL" id="UINC01130216">
    <property type="protein sequence ID" value="SVD11141.1"/>
    <property type="molecule type" value="Genomic_DNA"/>
</dbReference>
<gene>
    <name evidence="1" type="ORF">METZ01_LOCUS363995</name>
</gene>
<organism evidence="1">
    <name type="scientific">marine metagenome</name>
    <dbReference type="NCBI Taxonomy" id="408172"/>
    <lineage>
        <taxon>unclassified sequences</taxon>
        <taxon>metagenomes</taxon>
        <taxon>ecological metagenomes</taxon>
    </lineage>
</organism>
<proteinExistence type="predicted"/>
<sequence length="29" mass="3589">LLVLFLVFFDIHNQKFRKHQIEANVDYKI</sequence>